<accession>A0A8X8GQC6</accession>
<evidence type="ECO:0000259" key="2">
    <source>
        <dbReference type="Pfam" id="PF14302"/>
    </source>
</evidence>
<reference evidence="3" key="1">
    <citation type="submission" date="2021-07" db="EMBL/GenBank/DDBJ databases">
        <authorList>
            <person name="Fernandez M."/>
            <person name="Pereira P."/>
            <person name="Torres Tejerizo G.A."/>
            <person name="Gonzalez P."/>
            <person name="Agostini E."/>
        </authorList>
    </citation>
    <scope>NUCLEOTIDE SEQUENCE</scope>
    <source>
        <strain evidence="3">SFC 500-1A</strain>
    </source>
</reference>
<protein>
    <submittedName>
        <fullName evidence="3">DUF4377 domain-containing protein</fullName>
    </submittedName>
</protein>
<gene>
    <name evidence="3" type="ORF">KW868_09105</name>
</gene>
<dbReference type="Pfam" id="PF14302">
    <property type="entry name" value="DUF4377"/>
    <property type="match status" value="1"/>
</dbReference>
<keyword evidence="1" id="KW-0732">Signal</keyword>
<dbReference type="InterPro" id="IPR025485">
    <property type="entry name" value="DUF4377"/>
</dbReference>
<organism evidence="3 4">
    <name type="scientific">Acinetobacter guillouiae</name>
    <name type="common">Acinetobacter genomosp. 11</name>
    <dbReference type="NCBI Taxonomy" id="106649"/>
    <lineage>
        <taxon>Bacteria</taxon>
        <taxon>Pseudomonadati</taxon>
        <taxon>Pseudomonadota</taxon>
        <taxon>Gammaproteobacteria</taxon>
        <taxon>Moraxellales</taxon>
        <taxon>Moraxellaceae</taxon>
        <taxon>Acinetobacter</taxon>
    </lineage>
</organism>
<dbReference type="EMBL" id="JAHWXT010000002">
    <property type="protein sequence ID" value="MCF0264621.1"/>
    <property type="molecule type" value="Genomic_DNA"/>
</dbReference>
<name>A0A8X8GQC6_ACIGI</name>
<dbReference type="RefSeq" id="WP_234623253.1">
    <property type="nucleotide sequence ID" value="NZ_JAHWXT010000002.1"/>
</dbReference>
<feature type="chain" id="PRO_5036494375" evidence="1">
    <location>
        <begin position="18"/>
        <end position="139"/>
    </location>
</feature>
<dbReference type="Proteomes" id="UP000887320">
    <property type="component" value="Unassembled WGS sequence"/>
</dbReference>
<feature type="domain" description="DUF4377" evidence="2">
    <location>
        <begin position="52"/>
        <end position="134"/>
    </location>
</feature>
<feature type="signal peptide" evidence="1">
    <location>
        <begin position="1"/>
        <end position="17"/>
    </location>
</feature>
<sequence length="139" mass="15349">MNHKLSVALILPLLVMACSQESTTQKVPTTPTPIETQVSNTAAQPQIIFLEVSPETRPCTGVAPQTCLLVRELTLSETGQKNYSDKEASYFYDSIDGFTHNSKSTQIIKVKRTEIANPAADQSQYQYELDSIVETIPSK</sequence>
<comment type="caution">
    <text evidence="3">The sequence shown here is derived from an EMBL/GenBank/DDBJ whole genome shotgun (WGS) entry which is preliminary data.</text>
</comment>
<evidence type="ECO:0000313" key="4">
    <source>
        <dbReference type="Proteomes" id="UP000887320"/>
    </source>
</evidence>
<evidence type="ECO:0000313" key="3">
    <source>
        <dbReference type="EMBL" id="MCF0264621.1"/>
    </source>
</evidence>
<dbReference type="PROSITE" id="PS51257">
    <property type="entry name" value="PROKAR_LIPOPROTEIN"/>
    <property type="match status" value="1"/>
</dbReference>
<dbReference type="AlphaFoldDB" id="A0A8X8GQC6"/>
<evidence type="ECO:0000256" key="1">
    <source>
        <dbReference type="SAM" id="SignalP"/>
    </source>
</evidence>
<proteinExistence type="predicted"/>